<evidence type="ECO:0000256" key="2">
    <source>
        <dbReference type="ARBA" id="ARBA00023125"/>
    </source>
</evidence>
<evidence type="ECO:0000313" key="5">
    <source>
        <dbReference type="Proteomes" id="UP001143474"/>
    </source>
</evidence>
<evidence type="ECO:0000256" key="3">
    <source>
        <dbReference type="ARBA" id="ARBA00023163"/>
    </source>
</evidence>
<dbReference type="RefSeq" id="WP_271219543.1">
    <property type="nucleotide sequence ID" value="NZ_BAAAVD010000014.1"/>
</dbReference>
<keyword evidence="5" id="KW-1185">Reference proteome</keyword>
<dbReference type="AlphaFoldDB" id="A0A9W6I4R9"/>
<dbReference type="SUPFAM" id="SSF46785">
    <property type="entry name" value="Winged helix' DNA-binding domain"/>
    <property type="match status" value="1"/>
</dbReference>
<name>A0A9W6I4R9_9ACTN</name>
<keyword evidence="3" id="KW-0804">Transcription</keyword>
<reference evidence="4" key="1">
    <citation type="journal article" date="2014" name="Int. J. Syst. Evol. Microbiol.">
        <title>Complete genome sequence of Corynebacterium casei LMG S-19264T (=DSM 44701T), isolated from a smear-ripened cheese.</title>
        <authorList>
            <consortium name="US DOE Joint Genome Institute (JGI-PGF)"/>
            <person name="Walter F."/>
            <person name="Albersmeier A."/>
            <person name="Kalinowski J."/>
            <person name="Ruckert C."/>
        </authorList>
    </citation>
    <scope>NUCLEOTIDE SEQUENCE</scope>
    <source>
        <strain evidence="4">VKM Ac-2007</strain>
    </source>
</reference>
<keyword evidence="2" id="KW-0238">DNA-binding</keyword>
<dbReference type="PANTHER" id="PTHR38465:SF2">
    <property type="entry name" value="HTH-TYPE TRANSCRIPTIONAL REGULATOR MMPR5"/>
    <property type="match status" value="1"/>
</dbReference>
<keyword evidence="1" id="KW-0805">Transcription regulation</keyword>
<gene>
    <name evidence="4" type="primary">mmpR5</name>
    <name evidence="4" type="ORF">GCM10017600_45590</name>
</gene>
<dbReference type="GO" id="GO:0003677">
    <property type="term" value="F:DNA binding"/>
    <property type="evidence" value="ECO:0007669"/>
    <property type="project" value="UniProtKB-KW"/>
</dbReference>
<evidence type="ECO:0000313" key="4">
    <source>
        <dbReference type="EMBL" id="GLK11153.1"/>
    </source>
</evidence>
<reference evidence="4" key="2">
    <citation type="submission" date="2023-01" db="EMBL/GenBank/DDBJ databases">
        <authorList>
            <person name="Sun Q."/>
            <person name="Evtushenko L."/>
        </authorList>
    </citation>
    <scope>NUCLEOTIDE SEQUENCE</scope>
    <source>
        <strain evidence="4">VKM Ac-2007</strain>
    </source>
</reference>
<dbReference type="Gene3D" id="1.10.10.10">
    <property type="entry name" value="Winged helix-like DNA-binding domain superfamily/Winged helix DNA-binding domain"/>
    <property type="match status" value="1"/>
</dbReference>
<protein>
    <submittedName>
        <fullName evidence="4">HTH-type transcriptional regulator MmpR5</fullName>
    </submittedName>
</protein>
<evidence type="ECO:0000256" key="1">
    <source>
        <dbReference type="ARBA" id="ARBA00023015"/>
    </source>
</evidence>
<proteinExistence type="predicted"/>
<organism evidence="4 5">
    <name type="scientific">Streptosporangium carneum</name>
    <dbReference type="NCBI Taxonomy" id="47481"/>
    <lineage>
        <taxon>Bacteria</taxon>
        <taxon>Bacillati</taxon>
        <taxon>Actinomycetota</taxon>
        <taxon>Actinomycetes</taxon>
        <taxon>Streptosporangiales</taxon>
        <taxon>Streptosporangiaceae</taxon>
        <taxon>Streptosporangium</taxon>
    </lineage>
</organism>
<sequence length="162" mass="17947">MPSGDREPSRDDLLLWVEKVAAFCVEEWALPPITGRILGWLMICEPPAQSAGDIADAIQASRASLTSNMRFLTSIGLVRKVRRPGDRVVYYRIEDDAWRKVIQRKFASLSVFGDIADEGVALTGGEGPRTERIRAAHDSLAWLQDVFARNAVEAATPDTDIH</sequence>
<dbReference type="InterPro" id="IPR036388">
    <property type="entry name" value="WH-like_DNA-bd_sf"/>
</dbReference>
<dbReference type="PANTHER" id="PTHR38465">
    <property type="entry name" value="HTH-TYPE TRANSCRIPTIONAL REGULATOR MJ1563-RELATED"/>
    <property type="match status" value="1"/>
</dbReference>
<dbReference type="InterPro" id="IPR052362">
    <property type="entry name" value="HTH-GbsR_regulator"/>
</dbReference>
<dbReference type="InterPro" id="IPR036390">
    <property type="entry name" value="WH_DNA-bd_sf"/>
</dbReference>
<dbReference type="EMBL" id="BSEV01000010">
    <property type="protein sequence ID" value="GLK11153.1"/>
    <property type="molecule type" value="Genomic_DNA"/>
</dbReference>
<dbReference type="Proteomes" id="UP001143474">
    <property type="component" value="Unassembled WGS sequence"/>
</dbReference>
<accession>A0A9W6I4R9</accession>
<dbReference type="Gene3D" id="1.10.287.160">
    <property type="entry name" value="HR1 repeat"/>
    <property type="match status" value="1"/>
</dbReference>
<comment type="caution">
    <text evidence="4">The sequence shown here is derived from an EMBL/GenBank/DDBJ whole genome shotgun (WGS) entry which is preliminary data.</text>
</comment>